<dbReference type="EMBL" id="JACEFO010000522">
    <property type="protein sequence ID" value="KAF8765998.1"/>
    <property type="molecule type" value="Genomic_DNA"/>
</dbReference>
<feature type="region of interest" description="Disordered" evidence="11">
    <location>
        <begin position="158"/>
        <end position="193"/>
    </location>
</feature>
<dbReference type="Gene3D" id="3.30.40.10">
    <property type="entry name" value="Zinc/RING finger domain, C3HC4 (zinc finger)"/>
    <property type="match status" value="1"/>
</dbReference>
<reference evidence="13" key="1">
    <citation type="submission" date="2020-07" db="EMBL/GenBank/DDBJ databases">
        <title>Genome sequence and genetic diversity analysis of an under-domesticated orphan crop, white fonio (Digitaria exilis).</title>
        <authorList>
            <person name="Bennetzen J.L."/>
            <person name="Chen S."/>
            <person name="Ma X."/>
            <person name="Wang X."/>
            <person name="Yssel A.E.J."/>
            <person name="Chaluvadi S.R."/>
            <person name="Johnson M."/>
            <person name="Gangashetty P."/>
            <person name="Hamidou F."/>
            <person name="Sanogo M.D."/>
            <person name="Zwaenepoel A."/>
            <person name="Wallace J."/>
            <person name="Van De Peer Y."/>
            <person name="Van Deynze A."/>
        </authorList>
    </citation>
    <scope>NUCLEOTIDE SEQUENCE</scope>
    <source>
        <tissue evidence="13">Leaves</tissue>
    </source>
</reference>
<evidence type="ECO:0000256" key="5">
    <source>
        <dbReference type="ARBA" id="ARBA00022679"/>
    </source>
</evidence>
<comment type="pathway">
    <text evidence="2">Protein modification; protein ubiquitination.</text>
</comment>
<sequence>MGGECVVYLEDGRFEREGADTAVESAGVRHCEIWALRRNTASRHQLRDGCNFAVSSKGHLSLLNVTRHQFCRTVSVVCIRPPHAAAAAGEERFVLSIVTERFVHHEQTTTLQVDYSDLSHALPDSNDCHQFILPKYVHGDNKVEVIFYKLNLRTGEASSQRRGTMATGGERDPKRQKPSTPVDEGVAAKEVSGSGGPAMALLNLTVANADALHCVVCSLSLKPPIFQCDEGHMVCSPCSDKLKGAGGKCHVCGVAMAGGYRRCHGMERLVDSLRAACPNAAYGCAATPPYHGREEHIRACPHPQCYCPGEACGFAGSTAALRDHIASAHGWPYQREPWSRSSFNMNLRDGFNFVVSAKDDLFLLNVTRHAFFRTVSVVCIRPRAAVAEQKILELQLSFGYGYYSCVDKDMEIFIEIFYEEDL</sequence>
<evidence type="ECO:0000256" key="2">
    <source>
        <dbReference type="ARBA" id="ARBA00004906"/>
    </source>
</evidence>
<dbReference type="InterPro" id="IPR013083">
    <property type="entry name" value="Znf_RING/FYVE/PHD"/>
</dbReference>
<evidence type="ECO:0000256" key="10">
    <source>
        <dbReference type="PROSITE-ProRule" id="PRU00455"/>
    </source>
</evidence>
<evidence type="ECO:0000256" key="8">
    <source>
        <dbReference type="ARBA" id="ARBA00022786"/>
    </source>
</evidence>
<evidence type="ECO:0000256" key="1">
    <source>
        <dbReference type="ARBA" id="ARBA00000900"/>
    </source>
</evidence>
<comment type="similarity">
    <text evidence="3">Belongs to the SINA (Seven in absentia) family.</text>
</comment>
<keyword evidence="14" id="KW-1185">Reference proteome</keyword>
<organism evidence="13 14">
    <name type="scientific">Digitaria exilis</name>
    <dbReference type="NCBI Taxonomy" id="1010633"/>
    <lineage>
        <taxon>Eukaryota</taxon>
        <taxon>Viridiplantae</taxon>
        <taxon>Streptophyta</taxon>
        <taxon>Embryophyta</taxon>
        <taxon>Tracheophyta</taxon>
        <taxon>Spermatophyta</taxon>
        <taxon>Magnoliopsida</taxon>
        <taxon>Liliopsida</taxon>
        <taxon>Poales</taxon>
        <taxon>Poaceae</taxon>
        <taxon>PACMAD clade</taxon>
        <taxon>Panicoideae</taxon>
        <taxon>Panicodae</taxon>
        <taxon>Paniceae</taxon>
        <taxon>Anthephorinae</taxon>
        <taxon>Digitaria</taxon>
    </lineage>
</organism>
<name>A0A835FML7_9POAL</name>
<keyword evidence="6" id="KW-0479">Metal-binding</keyword>
<evidence type="ECO:0000256" key="3">
    <source>
        <dbReference type="ARBA" id="ARBA00009119"/>
    </source>
</evidence>
<evidence type="ECO:0000256" key="11">
    <source>
        <dbReference type="SAM" id="MobiDB-lite"/>
    </source>
</evidence>
<accession>A0A835FML7</accession>
<comment type="catalytic activity">
    <reaction evidence="1">
        <text>S-ubiquitinyl-[E2 ubiquitin-conjugating enzyme]-L-cysteine + [acceptor protein]-L-lysine = [E2 ubiquitin-conjugating enzyme]-L-cysteine + N(6)-ubiquitinyl-[acceptor protein]-L-lysine.</text>
        <dbReference type="EC" id="2.3.2.27"/>
    </reaction>
</comment>
<evidence type="ECO:0000256" key="7">
    <source>
        <dbReference type="ARBA" id="ARBA00022771"/>
    </source>
</evidence>
<protein>
    <recommendedName>
        <fullName evidence="4">RING-type E3 ubiquitin transferase</fullName>
        <ecNumber evidence="4">2.3.2.27</ecNumber>
    </recommendedName>
</protein>
<dbReference type="Pfam" id="PF21361">
    <property type="entry name" value="Sina_ZnF"/>
    <property type="match status" value="1"/>
</dbReference>
<dbReference type="PANTHER" id="PTHR10315">
    <property type="entry name" value="E3 UBIQUITIN PROTEIN LIGASE SIAH"/>
    <property type="match status" value="1"/>
</dbReference>
<dbReference type="PROSITE" id="PS51081">
    <property type="entry name" value="ZF_SIAH"/>
    <property type="match status" value="1"/>
</dbReference>
<dbReference type="InterPro" id="IPR013010">
    <property type="entry name" value="Znf_SIAH"/>
</dbReference>
<evidence type="ECO:0000256" key="4">
    <source>
        <dbReference type="ARBA" id="ARBA00012483"/>
    </source>
</evidence>
<gene>
    <name evidence="13" type="ORF">HU200_007933</name>
</gene>
<dbReference type="UniPathway" id="UPA00143"/>
<feature type="domain" description="SIAH-type" evidence="12">
    <location>
        <begin position="272"/>
        <end position="330"/>
    </location>
</feature>
<dbReference type="SUPFAM" id="SSF49599">
    <property type="entry name" value="TRAF domain-like"/>
    <property type="match status" value="1"/>
</dbReference>
<dbReference type="InterPro" id="IPR049548">
    <property type="entry name" value="Sina-like_RING"/>
</dbReference>
<keyword evidence="9" id="KW-0862">Zinc</keyword>
<dbReference type="GO" id="GO:0016567">
    <property type="term" value="P:protein ubiquitination"/>
    <property type="evidence" value="ECO:0007669"/>
    <property type="project" value="UniProtKB-UniPathway"/>
</dbReference>
<keyword evidence="8" id="KW-0833">Ubl conjugation pathway</keyword>
<dbReference type="OrthoDB" id="675760at2759"/>
<evidence type="ECO:0000259" key="12">
    <source>
        <dbReference type="PROSITE" id="PS51081"/>
    </source>
</evidence>
<dbReference type="PANTHER" id="PTHR10315:SF96">
    <property type="entry name" value="SIAH-TYPE DOMAIN-CONTAINING PROTEIN"/>
    <property type="match status" value="1"/>
</dbReference>
<proteinExistence type="inferred from homology"/>
<dbReference type="Proteomes" id="UP000636709">
    <property type="component" value="Unassembled WGS sequence"/>
</dbReference>
<comment type="caution">
    <text evidence="13">The sequence shown here is derived from an EMBL/GenBank/DDBJ whole genome shotgun (WGS) entry which is preliminary data.</text>
</comment>
<evidence type="ECO:0000313" key="14">
    <source>
        <dbReference type="Proteomes" id="UP000636709"/>
    </source>
</evidence>
<keyword evidence="7 10" id="KW-0863">Zinc-finger</keyword>
<dbReference type="Pfam" id="PF21362">
    <property type="entry name" value="Sina_RING"/>
    <property type="match status" value="1"/>
</dbReference>
<dbReference type="GO" id="GO:0005737">
    <property type="term" value="C:cytoplasm"/>
    <property type="evidence" value="ECO:0007669"/>
    <property type="project" value="TreeGrafter"/>
</dbReference>
<dbReference type="InterPro" id="IPR052088">
    <property type="entry name" value="E3_ubiquitin-ligase_SINA"/>
</dbReference>
<keyword evidence="5" id="KW-0808">Transferase</keyword>
<dbReference type="EC" id="2.3.2.27" evidence="4"/>
<evidence type="ECO:0000313" key="13">
    <source>
        <dbReference type="EMBL" id="KAF8765998.1"/>
    </source>
</evidence>
<dbReference type="AlphaFoldDB" id="A0A835FML7"/>
<evidence type="ECO:0000256" key="6">
    <source>
        <dbReference type="ARBA" id="ARBA00022723"/>
    </source>
</evidence>
<dbReference type="GO" id="GO:0061630">
    <property type="term" value="F:ubiquitin protein ligase activity"/>
    <property type="evidence" value="ECO:0007669"/>
    <property type="project" value="UniProtKB-EC"/>
</dbReference>
<dbReference type="GO" id="GO:0008270">
    <property type="term" value="F:zinc ion binding"/>
    <property type="evidence" value="ECO:0007669"/>
    <property type="project" value="UniProtKB-KW"/>
</dbReference>
<evidence type="ECO:0000256" key="9">
    <source>
        <dbReference type="ARBA" id="ARBA00022833"/>
    </source>
</evidence>